<dbReference type="PATRIC" id="fig|1615673.3.peg.2330"/>
<reference evidence="1 2" key="1">
    <citation type="submission" date="2015-02" db="EMBL/GenBank/DDBJ databases">
        <title>Two Pseudomonas sp. nov., isolated from raw milk.</title>
        <authorList>
            <person name="Wenning M."/>
            <person name="von Neubeck M."/>
            <person name="Huptas C."/>
            <person name="Scherer S."/>
        </authorList>
    </citation>
    <scope>NUCLEOTIDE SEQUENCE [LARGE SCALE GENOMIC DNA]</scope>
    <source>
        <strain evidence="1 2">DSM 29164</strain>
    </source>
</reference>
<gene>
    <name evidence="1" type="ORF">TX23_06595</name>
</gene>
<name>A0A0R3ALH7_9PSED</name>
<evidence type="ECO:0000313" key="2">
    <source>
        <dbReference type="Proteomes" id="UP000050852"/>
    </source>
</evidence>
<comment type="caution">
    <text evidence="1">The sequence shown here is derived from an EMBL/GenBank/DDBJ whole genome shotgun (WGS) entry which is preliminary data.</text>
</comment>
<accession>A0A0R3ALH7</accession>
<organism evidence="1 2">
    <name type="scientific">Pseudomonas paralactis</name>
    <dbReference type="NCBI Taxonomy" id="1615673"/>
    <lineage>
        <taxon>Bacteria</taxon>
        <taxon>Pseudomonadati</taxon>
        <taxon>Pseudomonadota</taxon>
        <taxon>Gammaproteobacteria</taxon>
        <taxon>Pseudomonadales</taxon>
        <taxon>Pseudomonadaceae</taxon>
        <taxon>Pseudomonas</taxon>
    </lineage>
</organism>
<proteinExistence type="predicted"/>
<dbReference type="AlphaFoldDB" id="A0A0R3ALH7"/>
<dbReference type="OrthoDB" id="6622676at2"/>
<protein>
    <submittedName>
        <fullName evidence="1">Uncharacterized protein</fullName>
    </submittedName>
</protein>
<dbReference type="RefSeq" id="WP_057701517.1">
    <property type="nucleotide sequence ID" value="NZ_JAUKOF010000029.1"/>
</dbReference>
<dbReference type="EMBL" id="JYLN01000002">
    <property type="protein sequence ID" value="KRP74087.1"/>
    <property type="molecule type" value="Genomic_DNA"/>
</dbReference>
<dbReference type="Proteomes" id="UP000050852">
    <property type="component" value="Unassembled WGS sequence"/>
</dbReference>
<evidence type="ECO:0000313" key="1">
    <source>
        <dbReference type="EMBL" id="KRP74087.1"/>
    </source>
</evidence>
<sequence>MNSITNTIKLDKKVRKWINNWISTPTPKELFLDEPARAFTDYLNGQDIAHTLGDQAENLATWHLIHYESTALNNNHDFKELANASFYYGQMVELKETLANSGKGGSILPAVSVLSLSLAAISGWKNQCALLFNIIIRGLDTPLLNFQNNEKYQVGTLFRHFWFLIELYAKSTNKDIDTSPYSYPPELSPYQQALINWDTADQALLQVLISSMADFHLSNARTPQQNNVLEFDYEERMLFPYEILAFLRIREWANLKNPSSFDHPLMQHPLAQLPATLIEPNNEHFNNVIDKFKKEFPLDN</sequence>